<protein>
    <submittedName>
        <fullName evidence="7">Periplasmic copper-binding protein</fullName>
    </submittedName>
</protein>
<dbReference type="Pfam" id="PF26597">
    <property type="entry name" value="VPxxxP-CTERM_ARCH"/>
    <property type="match status" value="1"/>
</dbReference>
<feature type="domain" description="Carbohydrate-binding/sugar hydrolysis" evidence="6">
    <location>
        <begin position="197"/>
        <end position="316"/>
    </location>
</feature>
<dbReference type="InterPro" id="IPR006626">
    <property type="entry name" value="PbH1"/>
</dbReference>
<dbReference type="SUPFAM" id="SSF51126">
    <property type="entry name" value="Pectin lyase-like"/>
    <property type="match status" value="2"/>
</dbReference>
<dbReference type="SMART" id="SM00722">
    <property type="entry name" value="CASH"/>
    <property type="match status" value="2"/>
</dbReference>
<evidence type="ECO:0000259" key="6">
    <source>
        <dbReference type="SMART" id="SM00722"/>
    </source>
</evidence>
<dbReference type="OrthoDB" id="121828at2157"/>
<dbReference type="Gene3D" id="2.160.20.10">
    <property type="entry name" value="Single-stranded right-handed beta-helix, Pectin lyase-like"/>
    <property type="match status" value="2"/>
</dbReference>
<dbReference type="SMART" id="SM00710">
    <property type="entry name" value="PbH1"/>
    <property type="match status" value="13"/>
</dbReference>
<evidence type="ECO:0000313" key="7">
    <source>
        <dbReference type="EMBL" id="ADI74151.1"/>
    </source>
</evidence>
<keyword evidence="2" id="KW-0677">Repeat</keyword>
<dbReference type="InterPro" id="IPR022441">
    <property type="entry name" value="Para_beta_helix_rpt-2"/>
</dbReference>
<dbReference type="InterPro" id="IPR026428">
    <property type="entry name" value="VPxxxP_CTERM"/>
</dbReference>
<keyword evidence="3" id="KW-0833">Ubl conjugation pathway</keyword>
<evidence type="ECO:0000256" key="4">
    <source>
        <dbReference type="SAM" id="MobiDB-lite"/>
    </source>
</evidence>
<dbReference type="InterPro" id="IPR011050">
    <property type="entry name" value="Pectin_lyase_fold/virulence"/>
</dbReference>
<evidence type="ECO:0000256" key="2">
    <source>
        <dbReference type="ARBA" id="ARBA00022737"/>
    </source>
</evidence>
<feature type="domain" description="Carbohydrate-binding/sugar hydrolysis" evidence="6">
    <location>
        <begin position="51"/>
        <end position="193"/>
    </location>
</feature>
<comment type="pathway">
    <text evidence="1">Protein modification; protein ubiquitination.</text>
</comment>
<gene>
    <name evidence="7" type="ordered locus">Metev_1288</name>
</gene>
<dbReference type="Pfam" id="PF05048">
    <property type="entry name" value="NosD"/>
    <property type="match status" value="2"/>
</dbReference>
<dbReference type="NCBIfam" id="TIGR03804">
    <property type="entry name" value="para_beta_helix"/>
    <property type="match status" value="7"/>
</dbReference>
<evidence type="ECO:0000313" key="8">
    <source>
        <dbReference type="Proteomes" id="UP000000391"/>
    </source>
</evidence>
<dbReference type="InterPro" id="IPR007742">
    <property type="entry name" value="NosD_dom"/>
</dbReference>
<dbReference type="EMBL" id="CP002069">
    <property type="protein sequence ID" value="ADI74151.1"/>
    <property type="molecule type" value="Genomic_DNA"/>
</dbReference>
<accession>D7E7S8</accession>
<dbReference type="STRING" id="644295.Metev_1288"/>
<feature type="compositionally biased region" description="Pro residues" evidence="4">
    <location>
        <begin position="488"/>
        <end position="498"/>
    </location>
</feature>
<dbReference type="HOGENOM" id="CLU_031099_0_0_2"/>
<keyword evidence="5" id="KW-0812">Transmembrane</keyword>
<dbReference type="InterPro" id="IPR012334">
    <property type="entry name" value="Pectin_lyas_fold"/>
</dbReference>
<dbReference type="Proteomes" id="UP000000391">
    <property type="component" value="Chromosome"/>
</dbReference>
<dbReference type="PANTHER" id="PTHR22990:SF15">
    <property type="entry name" value="F-BOX ONLY PROTEIN 10"/>
    <property type="match status" value="1"/>
</dbReference>
<feature type="region of interest" description="Disordered" evidence="4">
    <location>
        <begin position="477"/>
        <end position="505"/>
    </location>
</feature>
<sequence length="532" mass="57455" precursor="true">MKILLILLVSTILMVSTVGANTINVNESGWWEDTSSFNISSTPIKAAINNASSGDTILVDSGNYYDNVDVTIPLNITSINGASVTSVIAAVSSDNVFHITAEGVTINGFDVSGATSTSCSGIRIESSNHSNIFNNMVSNNKLGISLINSDNNNITGNTAPGNDYAGIYLQQSDNNDLNDNIVSDNNQYGIYLTSAGGFSSDNNFTNNTVHQNSKGIFLQSPNDSTLIDNNVFNNTNNGITLDSSGDPFDTENNTLISNTVLNNYNGIIIDDINYNKLNENNVSNNTNKGIHLFYSHYNKLIDNAILDNNNIGFLSIGGLDLHTSSNNFIGNNNISNNGYNGIEIDFSELNDLSGNTLSNNVEYAIYFDGPSYEHYIYNNTISNNERGGISLSGLRNHIYNNYFNNSNNADFYAGSDNQWNTTNTTGPNIVNGSYVGGNFWVHPDGTGFSVENEDSNGDGFCDNSYNISSNNIDYLPLAGDKEEASPGEPAPVEPAPEEPTPDHWAGVPTINPVLLVGVLGIAMLLFLRREQK</sequence>
<keyword evidence="5" id="KW-1133">Transmembrane helix</keyword>
<dbReference type="KEGG" id="mev:Metev_1288"/>
<keyword evidence="8" id="KW-1185">Reference proteome</keyword>
<dbReference type="NCBIfam" id="TIGR04143">
    <property type="entry name" value="VPxxxP_CTERM"/>
    <property type="match status" value="1"/>
</dbReference>
<dbReference type="AlphaFoldDB" id="D7E7S8"/>
<dbReference type="InterPro" id="IPR051550">
    <property type="entry name" value="SCF-Subunits/Alg-Epimerases"/>
</dbReference>
<evidence type="ECO:0000256" key="1">
    <source>
        <dbReference type="ARBA" id="ARBA00004906"/>
    </source>
</evidence>
<feature type="transmembrane region" description="Helical" evidence="5">
    <location>
        <begin position="504"/>
        <end position="527"/>
    </location>
</feature>
<dbReference type="InterPro" id="IPR006633">
    <property type="entry name" value="Carb-bd_sugar_hydrolysis-dom"/>
</dbReference>
<dbReference type="GeneID" id="9346921"/>
<dbReference type="PANTHER" id="PTHR22990">
    <property type="entry name" value="F-BOX ONLY PROTEIN"/>
    <property type="match status" value="1"/>
</dbReference>
<name>D7E7S8_METEZ</name>
<keyword evidence="5" id="KW-0472">Membrane</keyword>
<evidence type="ECO:0000256" key="5">
    <source>
        <dbReference type="SAM" id="Phobius"/>
    </source>
</evidence>
<organism evidence="7 8">
    <name type="scientific">Methanohalobium evestigatum (strain ATCC BAA-1072 / DSM 3721 / NBRC 107634 / OCM 161 / Z-7303)</name>
    <dbReference type="NCBI Taxonomy" id="644295"/>
    <lineage>
        <taxon>Archaea</taxon>
        <taxon>Methanobacteriati</taxon>
        <taxon>Methanobacteriota</taxon>
        <taxon>Stenosarchaea group</taxon>
        <taxon>Methanomicrobia</taxon>
        <taxon>Methanosarcinales</taxon>
        <taxon>Methanosarcinaceae</taxon>
        <taxon>Methanohalobium</taxon>
    </lineage>
</organism>
<dbReference type="RefSeq" id="WP_013194717.1">
    <property type="nucleotide sequence ID" value="NC_014253.1"/>
</dbReference>
<reference evidence="7 8" key="1">
    <citation type="submission" date="2010-06" db="EMBL/GenBank/DDBJ databases">
        <title>Complete sequence chromosome of Methanohalobium evestigatum Z-7303.</title>
        <authorList>
            <consortium name="US DOE Joint Genome Institute"/>
            <person name="Lucas S."/>
            <person name="Copeland A."/>
            <person name="Lapidus A."/>
            <person name="Cheng J.-F."/>
            <person name="Bruce D."/>
            <person name="Goodwin L."/>
            <person name="Pitluck S."/>
            <person name="Saunders E."/>
            <person name="Detter J.C."/>
            <person name="Han C."/>
            <person name="Tapia R."/>
            <person name="Land M."/>
            <person name="Hauser L."/>
            <person name="Kyrpides N."/>
            <person name="Mikhailova N."/>
            <person name="Sieprawska-Lupa M."/>
            <person name="Whitman W.B."/>
            <person name="Anderson I."/>
            <person name="Woyke T."/>
        </authorList>
    </citation>
    <scope>NUCLEOTIDE SEQUENCE [LARGE SCALE GENOMIC DNA]</scope>
    <source>
        <strain evidence="8">ATCC BAA-1072 / DSM 3721 / NBRC 107634 / OCM 161 / Z-7303</strain>
    </source>
</reference>
<proteinExistence type="predicted"/>
<evidence type="ECO:0000256" key="3">
    <source>
        <dbReference type="ARBA" id="ARBA00022786"/>
    </source>
</evidence>